<evidence type="ECO:0000256" key="1">
    <source>
        <dbReference type="SAM" id="MobiDB-lite"/>
    </source>
</evidence>
<feature type="non-terminal residue" evidence="3">
    <location>
        <position position="1370"/>
    </location>
</feature>
<feature type="region of interest" description="Disordered" evidence="1">
    <location>
        <begin position="290"/>
        <end position="344"/>
    </location>
</feature>
<gene>
    <name evidence="3" type="ORF">pipiens_014402</name>
</gene>
<dbReference type="Proteomes" id="UP001562425">
    <property type="component" value="Unassembled WGS sequence"/>
</dbReference>
<dbReference type="SUPFAM" id="SSF56219">
    <property type="entry name" value="DNase I-like"/>
    <property type="match status" value="1"/>
</dbReference>
<dbReference type="PROSITE" id="PS50878">
    <property type="entry name" value="RT_POL"/>
    <property type="match status" value="1"/>
</dbReference>
<dbReference type="InterPro" id="IPR043502">
    <property type="entry name" value="DNA/RNA_pol_sf"/>
</dbReference>
<dbReference type="InterPro" id="IPR012337">
    <property type="entry name" value="RNaseH-like_sf"/>
</dbReference>
<dbReference type="Gene3D" id="3.30.70.270">
    <property type="match status" value="1"/>
</dbReference>
<keyword evidence="4" id="KW-1185">Reference proteome</keyword>
<comment type="caution">
    <text evidence="3">The sequence shown here is derived from an EMBL/GenBank/DDBJ whole genome shotgun (WGS) entry which is preliminary data.</text>
</comment>
<proteinExistence type="predicted"/>
<sequence>MSNMRLRGRGGSATGSAAAGGVTAGGSGTGRSSEQNRKQKECFLTAFLEPIDFEKEFPKQPVAVGKILKDAKFAKAKEITMVGRMRYKIELEKKENYAEFAKINFEPHNLKVFMPKSSTETICFVKGVPKEYNEKEIKLNIQAGTEVLKVERIKRRGPGEDELIDTNNIKVTVKGTLVPQSLKIYGCPFKAELYVFPVKLCTKCWKYGHGTKSCRGKPKCKRCGGGHKEEECEDQPKCPNCKKDHVAGSKDCPERKRRMKIRQTMMEKGQSFKEAAEQFPRSSGNRFELLSQEDFPEMNGGLRDDDKEASGSSNRRRTSYSEVLADGSKRRNEESEGMTQEGGRSECMLSVKVVEEIVSQFRQDLLRQLREKTWLKPLTDLKEEIERKLSGSSSEIDSDQLILQRRAEGHGGVGVLVRADLKGKQIKMPDLEWIEAVGVRIVDGSVPVSIFSVYIPDKNNRTAIAELETLFGWMDQVNGEIVVGGDFNAHNTSWSPEFKDCARGRRLLELIMDSKLILLNDGSPTMVARVDERRSAIDLTLATSGIARKTKWKVVQEEFGSAHLTVEIDVDTKIPVVLSKKKMINSEKVIEALNDIRPQFLYNPQEMQEIFEGALEEASYVVKNKKANYLKKWWTPKIGELYDEKREALRNFNAHKSRSAQLEWKKKRAIYKREARKEKRRYTTELSRNIDENTPAKHMWNIVKGIDTALSGESRRNISLSTEKGQEFMDFYFGDKKKEVNCPETSMAEEFEAYGEAIQEAEVFKVLKKKKLHSAPGEDGMSYRILKGLNLDMKAKVAEMLNEVFLTEEIPERWRKTRIKPIPKQNADPELVSAKRPISLMNVNLKIINAVVKERMEEIVEIKGVLPEGSFGFRKNRSASTCVNYVVNSVKEAKAAKLECLVTFLDISKAFDCVNTTKLLEILAKMGFPQKLVSWCHTFLKRRVLVLDTQDGQIEMEVSEGLAQGCSTSPTFFNCYTAGLHTLNNENCEMVQFADDLAVIATGRSLEEAEANLNAFLDKLVLLLEELELKVNPAKCAVIPFTRKRTDHLRIKLKGHKLELVNTHKYLGFTLDRELTHRKHIEEVVRQAAKKIPLLKMLAGKRSEANPLTVMKIGNAIVRSRLDYGATVYGSAAETNLRKIQVVQNAAIRAAMGYLKTTPVHVMISETGQVSMAVRRKALTKREMIKSVFHQDPLARFIQKTLDTDESNGSFLSTTAWENADIVAQTYPKDKSMAELLRRRRFGGIDLHQVIKAKLEGMDQRKEDMAAEQWRAVVAELTNNKYREYTKIYTDGSKIAEGTALAFYDERKDLSQGGKVNNNTTITNAELMAIKEAVDWSSKQKYDKTLILTDSASGCAILRNTKKIVNNSVA</sequence>
<organism evidence="3 4">
    <name type="scientific">Culex pipiens pipiens</name>
    <name type="common">Northern house mosquito</name>
    <dbReference type="NCBI Taxonomy" id="38569"/>
    <lineage>
        <taxon>Eukaryota</taxon>
        <taxon>Metazoa</taxon>
        <taxon>Ecdysozoa</taxon>
        <taxon>Arthropoda</taxon>
        <taxon>Hexapoda</taxon>
        <taxon>Insecta</taxon>
        <taxon>Pterygota</taxon>
        <taxon>Neoptera</taxon>
        <taxon>Endopterygota</taxon>
        <taxon>Diptera</taxon>
        <taxon>Nematocera</taxon>
        <taxon>Culicoidea</taxon>
        <taxon>Culicidae</taxon>
        <taxon>Culicinae</taxon>
        <taxon>Culicini</taxon>
        <taxon>Culex</taxon>
        <taxon>Culex</taxon>
    </lineage>
</organism>
<reference evidence="3 4" key="1">
    <citation type="submission" date="2024-05" db="EMBL/GenBank/DDBJ databases">
        <title>Culex pipiens pipiens assembly and annotation.</title>
        <authorList>
            <person name="Alout H."/>
            <person name="Durand T."/>
        </authorList>
    </citation>
    <scope>NUCLEOTIDE SEQUENCE [LARGE SCALE GENOMIC DNA]</scope>
    <source>
        <strain evidence="3">HA-2024</strain>
        <tissue evidence="3">Whole body</tissue>
    </source>
</reference>
<dbReference type="Pfam" id="PF00078">
    <property type="entry name" value="RVT_1"/>
    <property type="match status" value="1"/>
</dbReference>
<dbReference type="PANTHER" id="PTHR19446">
    <property type="entry name" value="REVERSE TRANSCRIPTASES"/>
    <property type="match status" value="1"/>
</dbReference>
<dbReference type="Gene3D" id="3.60.10.10">
    <property type="entry name" value="Endonuclease/exonuclease/phosphatase"/>
    <property type="match status" value="1"/>
</dbReference>
<dbReference type="InterPro" id="IPR000477">
    <property type="entry name" value="RT_dom"/>
</dbReference>
<dbReference type="GO" id="GO:0042575">
    <property type="term" value="C:DNA polymerase complex"/>
    <property type="evidence" value="ECO:0007669"/>
    <property type="project" value="UniProtKB-ARBA"/>
</dbReference>
<dbReference type="CDD" id="cd01650">
    <property type="entry name" value="RT_nLTR_like"/>
    <property type="match status" value="1"/>
</dbReference>
<dbReference type="EMBL" id="JBEHCU010009283">
    <property type="protein sequence ID" value="KAL1380160.1"/>
    <property type="molecule type" value="Genomic_DNA"/>
</dbReference>
<dbReference type="InterPro" id="IPR043128">
    <property type="entry name" value="Rev_trsase/Diguanyl_cyclase"/>
</dbReference>
<accession>A0ABD1CV94</accession>
<dbReference type="GO" id="GO:0071897">
    <property type="term" value="P:DNA biosynthetic process"/>
    <property type="evidence" value="ECO:0007669"/>
    <property type="project" value="UniProtKB-ARBA"/>
</dbReference>
<protein>
    <recommendedName>
        <fullName evidence="2">Reverse transcriptase domain-containing protein</fullName>
    </recommendedName>
</protein>
<feature type="domain" description="Reverse transcriptase" evidence="2">
    <location>
        <begin position="803"/>
        <end position="1071"/>
    </location>
</feature>
<dbReference type="SUPFAM" id="SSF53098">
    <property type="entry name" value="Ribonuclease H-like"/>
    <property type="match status" value="1"/>
</dbReference>
<dbReference type="SUPFAM" id="SSF56672">
    <property type="entry name" value="DNA/RNA polymerases"/>
    <property type="match status" value="1"/>
</dbReference>
<evidence type="ECO:0000259" key="2">
    <source>
        <dbReference type="PROSITE" id="PS50878"/>
    </source>
</evidence>
<dbReference type="InterPro" id="IPR036691">
    <property type="entry name" value="Endo/exonu/phosph_ase_sf"/>
</dbReference>
<dbReference type="InterPro" id="IPR005135">
    <property type="entry name" value="Endo/exonuclease/phosphatase"/>
</dbReference>
<evidence type="ECO:0000313" key="3">
    <source>
        <dbReference type="EMBL" id="KAL1380160.1"/>
    </source>
</evidence>
<dbReference type="Gene3D" id="3.30.420.10">
    <property type="entry name" value="Ribonuclease H-like superfamily/Ribonuclease H"/>
    <property type="match status" value="1"/>
</dbReference>
<evidence type="ECO:0000313" key="4">
    <source>
        <dbReference type="Proteomes" id="UP001562425"/>
    </source>
</evidence>
<feature type="region of interest" description="Disordered" evidence="1">
    <location>
        <begin position="1"/>
        <end position="37"/>
    </location>
</feature>
<name>A0ABD1CV94_CULPP</name>
<dbReference type="InterPro" id="IPR036397">
    <property type="entry name" value="RNaseH_sf"/>
</dbReference>
<dbReference type="Pfam" id="PF14529">
    <property type="entry name" value="Exo_endo_phos_2"/>
    <property type="match status" value="1"/>
</dbReference>